<dbReference type="InterPro" id="IPR011051">
    <property type="entry name" value="RmlC_Cupin_sf"/>
</dbReference>
<dbReference type="InterPro" id="IPR052044">
    <property type="entry name" value="PKS_Associated_Protein"/>
</dbReference>
<accession>A0A855XZR4</accession>
<evidence type="ECO:0000313" key="2">
    <source>
        <dbReference type="EMBL" id="PWW34331.1"/>
    </source>
</evidence>
<organism evidence="2 3">
    <name type="scientific">Paenibacillus pabuli</name>
    <dbReference type="NCBI Taxonomy" id="1472"/>
    <lineage>
        <taxon>Bacteria</taxon>
        <taxon>Bacillati</taxon>
        <taxon>Bacillota</taxon>
        <taxon>Bacilli</taxon>
        <taxon>Bacillales</taxon>
        <taxon>Paenibacillaceae</taxon>
        <taxon>Paenibacillus</taxon>
    </lineage>
</organism>
<gene>
    <name evidence="2" type="ORF">DET56_11543</name>
</gene>
<dbReference type="Pfam" id="PF07883">
    <property type="entry name" value="Cupin_2"/>
    <property type="match status" value="1"/>
</dbReference>
<feature type="domain" description="Cupin type-2" evidence="1">
    <location>
        <begin position="39"/>
        <end position="97"/>
    </location>
</feature>
<dbReference type="GO" id="GO:0016853">
    <property type="term" value="F:isomerase activity"/>
    <property type="evidence" value="ECO:0007669"/>
    <property type="project" value="UniProtKB-KW"/>
</dbReference>
<dbReference type="SUPFAM" id="SSF51182">
    <property type="entry name" value="RmlC-like cupins"/>
    <property type="match status" value="1"/>
</dbReference>
<dbReference type="InterPro" id="IPR013096">
    <property type="entry name" value="Cupin_2"/>
</dbReference>
<dbReference type="InterPro" id="IPR014710">
    <property type="entry name" value="RmlC-like_jellyroll"/>
</dbReference>
<comment type="caution">
    <text evidence="2">The sequence shown here is derived from an EMBL/GenBank/DDBJ whole genome shotgun (WGS) entry which is preliminary data.</text>
</comment>
<dbReference type="CDD" id="cd02226">
    <property type="entry name" value="cupin_YdbB-like"/>
    <property type="match status" value="1"/>
</dbReference>
<dbReference type="Gene3D" id="2.60.120.10">
    <property type="entry name" value="Jelly Rolls"/>
    <property type="match status" value="1"/>
</dbReference>
<dbReference type="PANTHER" id="PTHR36114">
    <property type="entry name" value="16.7 KDA PROTEIN IN WHIE LOCUS"/>
    <property type="match status" value="1"/>
</dbReference>
<evidence type="ECO:0000259" key="1">
    <source>
        <dbReference type="Pfam" id="PF07883"/>
    </source>
</evidence>
<dbReference type="Proteomes" id="UP000247078">
    <property type="component" value="Unassembled WGS sequence"/>
</dbReference>
<keyword evidence="2" id="KW-0413">Isomerase</keyword>
<dbReference type="AlphaFoldDB" id="A0A855XZR4"/>
<protein>
    <submittedName>
        <fullName evidence="2">Mannose-6-phosphate isomerase-like protein (Cupin superfamily)</fullName>
    </submittedName>
</protein>
<dbReference type="RefSeq" id="WP_110001829.1">
    <property type="nucleotide sequence ID" value="NZ_QGTZ01000015.1"/>
</dbReference>
<sequence length="121" mass="14254">MSYQPINFEEKLSKFNEHWSPKVIGEMNDYQFKLVKIKGDFVWHDHQDTDEVFIVIKGEMFIYFRDGQVKISQGEMFIVPRGVEHKTFAQQECHIMMVEPRGVVNTGEIESELTAVNDIWI</sequence>
<proteinExistence type="predicted"/>
<dbReference type="EMBL" id="QGTZ01000015">
    <property type="protein sequence ID" value="PWW34331.1"/>
    <property type="molecule type" value="Genomic_DNA"/>
</dbReference>
<name>A0A855XZR4_9BACL</name>
<evidence type="ECO:0000313" key="3">
    <source>
        <dbReference type="Proteomes" id="UP000247078"/>
    </source>
</evidence>
<reference evidence="2 3" key="1">
    <citation type="submission" date="2018-05" db="EMBL/GenBank/DDBJ databases">
        <title>Freshwater and sediment microbial communities from various areas in North America, analyzing microbe dynamics in response to fracking.</title>
        <authorList>
            <person name="Lamendella R."/>
        </authorList>
    </citation>
    <scope>NUCLEOTIDE SEQUENCE [LARGE SCALE GENOMIC DNA]</scope>
    <source>
        <strain evidence="2 3">DB-3</strain>
    </source>
</reference>
<dbReference type="PANTHER" id="PTHR36114:SF1">
    <property type="entry name" value="16.7 KDA PROTEIN IN WHIE LOCUS"/>
    <property type="match status" value="1"/>
</dbReference>